<dbReference type="EMBL" id="CWKI01000011">
    <property type="protein sequence ID" value="CTR09664.1"/>
    <property type="molecule type" value="Genomic_DNA"/>
</dbReference>
<organism evidence="1 2">
    <name type="scientific">Rhodotorula toruloides</name>
    <name type="common">Yeast</name>
    <name type="synonym">Rhodosporidium toruloides</name>
    <dbReference type="NCBI Taxonomy" id="5286"/>
    <lineage>
        <taxon>Eukaryota</taxon>
        <taxon>Fungi</taxon>
        <taxon>Dikarya</taxon>
        <taxon>Basidiomycota</taxon>
        <taxon>Pucciniomycotina</taxon>
        <taxon>Microbotryomycetes</taxon>
        <taxon>Sporidiobolales</taxon>
        <taxon>Sporidiobolaceae</taxon>
        <taxon>Rhodotorula</taxon>
    </lineage>
</organism>
<evidence type="ECO:0000313" key="1">
    <source>
        <dbReference type="EMBL" id="CTR09664.1"/>
    </source>
</evidence>
<protein>
    <recommendedName>
        <fullName evidence="3">Proteophosphoglycan ppg4</fullName>
    </recommendedName>
</protein>
<name>A0A0K3CJ20_RHOTO</name>
<dbReference type="AlphaFoldDB" id="A0A0K3CJ20"/>
<dbReference type="Proteomes" id="UP000199069">
    <property type="component" value="Unassembled WGS sequence"/>
</dbReference>
<gene>
    <name evidence="1" type="primary">FGENESH: predicted gene_11.21</name>
    <name evidence="1" type="ORF">BN2166_0055250</name>
</gene>
<keyword evidence="2" id="KW-1185">Reference proteome</keyword>
<accession>A0A0K3CJ20</accession>
<reference evidence="1 2" key="1">
    <citation type="submission" date="2015-07" db="EMBL/GenBank/DDBJ databases">
        <authorList>
            <person name="Cajimat M.N.B."/>
            <person name="Milazzo M.L."/>
            <person name="Fulhorst C.F."/>
        </authorList>
    </citation>
    <scope>NUCLEOTIDE SEQUENCE [LARGE SCALE GENOMIC DNA]</scope>
    <source>
        <strain evidence="1">Single colony</strain>
    </source>
</reference>
<evidence type="ECO:0000313" key="2">
    <source>
        <dbReference type="Proteomes" id="UP000199069"/>
    </source>
</evidence>
<proteinExistence type="predicted"/>
<evidence type="ECO:0008006" key="3">
    <source>
        <dbReference type="Google" id="ProtNLM"/>
    </source>
</evidence>
<sequence length="466" mass="53181">MTPLPTNAVRVDLGMVGMLSDEDTTSRPTGFLSLPDELIVRIYASTLALDIRILPMENPFDKWKIAFVNRRIYEIAKPVFLSHVAVFDGSDPLPNVLSFLAGQAEPLRTTRSLYLEVDAILLALATALAPRLFPNLTSLTLAASHDDDSDDRYILSRRATDILPQLQQPRSLEIEGYDSLADETFALSRLPCLQSLRLRRSMTNELSVELLRDPSGTALSELEIYSQDALPSTLSLPWERLSALTLQFWEEYACYEALRKDLEGMKSHRDQLPLRSLDVNAPWKEVSFSSVTAEHPHVKAFVGFLKVVFRRARVSRLKIQGLTSWPPQLELLRNEGLERLELRWTGRETRGAETPDPPRRVLPLPSLHHIFSCFPKLTHFDLDIRFLRQCGDGDWLYQNGDPASPLADIFEPNLTSLVRYLRSTTIVHFTFRPSRIPDDPDDKVELRWTRTSPDEDFIYSKWTCVH</sequence>